<feature type="domain" description="Methanolan biosynthesis EpsI" evidence="2">
    <location>
        <begin position="10"/>
        <end position="215"/>
    </location>
</feature>
<name>A0ABT0YKK8_9BURK</name>
<dbReference type="InterPro" id="IPR014263">
    <property type="entry name" value="Methanolan_biosynth_EpsI"/>
</dbReference>
<feature type="chain" id="PRO_5046270184" evidence="1">
    <location>
        <begin position="23"/>
        <end position="230"/>
    </location>
</feature>
<gene>
    <name evidence="3" type="ORF">M8A51_06960</name>
</gene>
<proteinExistence type="predicted"/>
<keyword evidence="1" id="KW-0732">Signal</keyword>
<evidence type="ECO:0000256" key="1">
    <source>
        <dbReference type="SAM" id="SignalP"/>
    </source>
</evidence>
<sequence length="230" mass="25052">MSRSRRLALGLAAAMAGAALLAAVARPTARIDEARASQRLEDLFPRTVGAWRVDELHRALVRPAEGGDKAYGVYDQVLERTYVDPAGQRVMLSAAYGGEQSVGLEIHRPDACYPSNGFHIDGRHVVELAVAGQVIPVTRLHAHKVGRSEPLTYWVVLGDAVVADGWEFRLRQLQTGLRGRLLDGMLVRLSSIDTDVERAYELQARFAAELAAALPAPARQRVVGDASPQR</sequence>
<feature type="signal peptide" evidence="1">
    <location>
        <begin position="1"/>
        <end position="22"/>
    </location>
</feature>
<evidence type="ECO:0000313" key="4">
    <source>
        <dbReference type="Proteomes" id="UP001165541"/>
    </source>
</evidence>
<dbReference type="Pfam" id="PF11984">
    <property type="entry name" value="DUF3485"/>
    <property type="match status" value="1"/>
</dbReference>
<protein>
    <submittedName>
        <fullName evidence="3">EpsI family protein</fullName>
    </submittedName>
</protein>
<dbReference type="NCBIfam" id="NF045609">
    <property type="entry name" value="EpsI_type_B"/>
    <property type="match status" value="1"/>
</dbReference>
<evidence type="ECO:0000259" key="2">
    <source>
        <dbReference type="Pfam" id="PF11984"/>
    </source>
</evidence>
<dbReference type="InterPro" id="IPR006311">
    <property type="entry name" value="TAT_signal"/>
</dbReference>
<keyword evidence="4" id="KW-1185">Reference proteome</keyword>
<evidence type="ECO:0000313" key="3">
    <source>
        <dbReference type="EMBL" id="MCM5679269.1"/>
    </source>
</evidence>
<organism evidence="3 4">
    <name type="scientific">Caldimonas mangrovi</name>
    <dbReference type="NCBI Taxonomy" id="2944811"/>
    <lineage>
        <taxon>Bacteria</taxon>
        <taxon>Pseudomonadati</taxon>
        <taxon>Pseudomonadota</taxon>
        <taxon>Betaproteobacteria</taxon>
        <taxon>Burkholderiales</taxon>
        <taxon>Sphaerotilaceae</taxon>
        <taxon>Caldimonas</taxon>
    </lineage>
</organism>
<accession>A0ABT0YKK8</accession>
<dbReference type="NCBIfam" id="TIGR02914">
    <property type="entry name" value="EpsI_fam"/>
    <property type="match status" value="1"/>
</dbReference>
<dbReference type="PROSITE" id="PS51318">
    <property type="entry name" value="TAT"/>
    <property type="match status" value="1"/>
</dbReference>
<comment type="caution">
    <text evidence="3">The sequence shown here is derived from an EMBL/GenBank/DDBJ whole genome shotgun (WGS) entry which is preliminary data.</text>
</comment>
<dbReference type="EMBL" id="JAMKFE010000003">
    <property type="protein sequence ID" value="MCM5679269.1"/>
    <property type="molecule type" value="Genomic_DNA"/>
</dbReference>
<dbReference type="InterPro" id="IPR054653">
    <property type="entry name" value="EpsI_type_B_pred"/>
</dbReference>
<dbReference type="RefSeq" id="WP_251777465.1">
    <property type="nucleotide sequence ID" value="NZ_JAMKFE010000003.1"/>
</dbReference>
<dbReference type="Proteomes" id="UP001165541">
    <property type="component" value="Unassembled WGS sequence"/>
</dbReference>
<reference evidence="3" key="1">
    <citation type="submission" date="2022-05" db="EMBL/GenBank/DDBJ databases">
        <title>Schlegelella sp. nov., isolated from mangrove soil.</title>
        <authorList>
            <person name="Liu Y."/>
            <person name="Ge X."/>
            <person name="Liu W."/>
        </authorList>
    </citation>
    <scope>NUCLEOTIDE SEQUENCE</scope>
    <source>
        <strain evidence="3">S2-27</strain>
    </source>
</reference>